<dbReference type="SMART" id="SM00386">
    <property type="entry name" value="HAT"/>
    <property type="match status" value="3"/>
</dbReference>
<sequence>MSRNTTPCLVTLSQSSSQSSKIELNVKLVLDKKNTRKQQKLKTLTNYVQQYPSGWKKRLELADLLYETGNWEQAVKEYDQVIQRQPQLIQVRLKLGKLLQLMGEVAKAIEVYHSALPLSSNVATGHHIRGLIEVCRRQPEKAVKAFETAASSEPENPSHWLALGRVEMELDHAHAALKAFDKILLLQPDDIVALIHSYDALLVVGDFKSAELKLSRAEELAPGDYSVLKRRLAYRCRMKLVLGKEGKQTKKIVNAVLKLAPHSADAHKLQADYYRLRGESAKSVAILKQFTEQYPNNPYGWCYYARFLSERGENKRAVEAIEKADHLYPNNWLVYGA</sequence>
<keyword evidence="1" id="KW-0677">Repeat</keyword>
<dbReference type="PANTHER" id="PTHR44858:SF1">
    <property type="entry name" value="UDP-N-ACETYLGLUCOSAMINE--PEPTIDE N-ACETYLGLUCOSAMINYLTRANSFERASE SPINDLY-RELATED"/>
    <property type="match status" value="1"/>
</dbReference>
<dbReference type="InterPro" id="IPR050498">
    <property type="entry name" value="Ycf3"/>
</dbReference>
<dbReference type="InterPro" id="IPR003107">
    <property type="entry name" value="HAT"/>
</dbReference>
<dbReference type="Gene3D" id="1.25.40.10">
    <property type="entry name" value="Tetratricopeptide repeat domain"/>
    <property type="match status" value="2"/>
</dbReference>
<keyword evidence="2 3" id="KW-0802">TPR repeat</keyword>
<evidence type="ECO:0000256" key="3">
    <source>
        <dbReference type="PROSITE-ProRule" id="PRU00339"/>
    </source>
</evidence>
<dbReference type="SUPFAM" id="SSF48452">
    <property type="entry name" value="TPR-like"/>
    <property type="match status" value="2"/>
</dbReference>
<dbReference type="GO" id="GO:0006396">
    <property type="term" value="P:RNA processing"/>
    <property type="evidence" value="ECO:0007669"/>
    <property type="project" value="InterPro"/>
</dbReference>
<organism evidence="4">
    <name type="scientific">Moorena producens (strain JHB)</name>
    <dbReference type="NCBI Taxonomy" id="1454205"/>
    <lineage>
        <taxon>Bacteria</taxon>
        <taxon>Bacillati</taxon>
        <taxon>Cyanobacteriota</taxon>
        <taxon>Cyanophyceae</taxon>
        <taxon>Coleofasciculales</taxon>
        <taxon>Coleofasciculaceae</taxon>
        <taxon>Moorena</taxon>
    </lineage>
</organism>
<evidence type="ECO:0000256" key="1">
    <source>
        <dbReference type="ARBA" id="ARBA00022737"/>
    </source>
</evidence>
<reference evidence="4" key="1">
    <citation type="journal article" date="2017" name="Proc. Natl. Acad. Sci. U.S.A.">
        <title>Comparative genomics uncovers the prolific and distinctive metabolic potential of the cyanobacterial genus Moorea.</title>
        <authorList>
            <person name="Leao T."/>
            <person name="Castelao G."/>
            <person name="Korobeynikov A."/>
            <person name="Monroe E.A."/>
            <person name="Podell S."/>
            <person name="Glukhov E."/>
            <person name="Allen E.E."/>
            <person name="Gerwick W.H."/>
            <person name="Gerwick L."/>
        </authorList>
    </citation>
    <scope>NUCLEOTIDE SEQUENCE</scope>
    <source>
        <strain evidence="4">JHB</strain>
    </source>
</reference>
<dbReference type="EMBL" id="CP017708">
    <property type="protein sequence ID" value="WAN69883.1"/>
    <property type="molecule type" value="Genomic_DNA"/>
</dbReference>
<dbReference type="SMART" id="SM00028">
    <property type="entry name" value="TPR"/>
    <property type="match status" value="6"/>
</dbReference>
<evidence type="ECO:0000313" key="4">
    <source>
        <dbReference type="EMBL" id="WAN69883.1"/>
    </source>
</evidence>
<dbReference type="PROSITE" id="PS50005">
    <property type="entry name" value="TPR"/>
    <property type="match status" value="3"/>
</dbReference>
<dbReference type="Pfam" id="PF13431">
    <property type="entry name" value="TPR_17"/>
    <property type="match status" value="1"/>
</dbReference>
<dbReference type="InterPro" id="IPR019734">
    <property type="entry name" value="TPR_rpt"/>
</dbReference>
<feature type="repeat" description="TPR" evidence="3">
    <location>
        <begin position="157"/>
        <end position="190"/>
    </location>
</feature>
<name>A0A9Q9SUH7_MOOP1</name>
<dbReference type="InterPro" id="IPR011990">
    <property type="entry name" value="TPR-like_helical_dom_sf"/>
</dbReference>
<gene>
    <name evidence="4" type="ORF">BJP36_12390</name>
</gene>
<feature type="repeat" description="TPR" evidence="3">
    <location>
        <begin position="55"/>
        <end position="88"/>
    </location>
</feature>
<dbReference type="Pfam" id="PF13432">
    <property type="entry name" value="TPR_16"/>
    <property type="match status" value="1"/>
</dbReference>
<evidence type="ECO:0000256" key="2">
    <source>
        <dbReference type="ARBA" id="ARBA00022803"/>
    </source>
</evidence>
<dbReference type="Proteomes" id="UP000176944">
    <property type="component" value="Chromosome"/>
</dbReference>
<protein>
    <submittedName>
        <fullName evidence="4">Tetratricopeptide repeat protein</fullName>
    </submittedName>
</protein>
<proteinExistence type="predicted"/>
<dbReference type="PANTHER" id="PTHR44858">
    <property type="entry name" value="TETRATRICOPEPTIDE REPEAT PROTEIN 6"/>
    <property type="match status" value="1"/>
</dbReference>
<feature type="repeat" description="TPR" evidence="3">
    <location>
        <begin position="89"/>
        <end position="122"/>
    </location>
</feature>
<dbReference type="Pfam" id="PF13414">
    <property type="entry name" value="TPR_11"/>
    <property type="match status" value="1"/>
</dbReference>
<dbReference type="AlphaFoldDB" id="A0A9Q9SUH7"/>
<accession>A0A9Q9SUH7</accession>
<reference evidence="4" key="2">
    <citation type="submission" date="2022-10" db="EMBL/GenBank/DDBJ databases">
        <authorList>
            <person name="Ngo T.-E."/>
        </authorList>
    </citation>
    <scope>NUCLEOTIDE SEQUENCE</scope>
    <source>
        <strain evidence="4">JHB</strain>
    </source>
</reference>